<name>A0A7U2MSS6_ASPFN</name>
<sequence>MSRMGFEPVSSWVNTLGIRQWVLLPHLHGCRSINPLRVGFIDQAMVDIPERPRVTDSKKVWCSILTNTAYLPGILTLEYSLRKHDTKYPFIVLYTDSLPEEAHAALDARGILKQPVPYLKPAMTTDLTQDRRLYDAWTKLIAFALYEYDHVVLLDCDMMVLHNMDELMDVELDPPEMGGKGKRVFGSTHACVCNPLKRPHYPADWIPANCGWALQHDTPELAQTTAPPIEGSWGLCNTGIIVTRPSEGTWKIITDSLATSNTADWIFADQSLLSEVFQYRWAPLPYIYNALKTKRWEGVHDAIWRDDRVKNIHYFLTPKPWDETPPVHADPTHAWWCALNAERKEHDKARGLTDGH</sequence>
<accession>A0A7U2MSS6</accession>
<evidence type="ECO:0000313" key="1">
    <source>
        <dbReference type="EMBL" id="QRD89193.1"/>
    </source>
</evidence>
<protein>
    <submittedName>
        <fullName evidence="1">Nucleotide-diphospho-sugar transferase</fullName>
    </submittedName>
</protein>
<dbReference type="InterPro" id="IPR029044">
    <property type="entry name" value="Nucleotide-diphossugar_trans"/>
</dbReference>
<dbReference type="InterPro" id="IPR002495">
    <property type="entry name" value="Glyco_trans_8"/>
</dbReference>
<dbReference type="AlphaFoldDB" id="A0A7U2MSS6"/>
<proteinExistence type="predicted"/>
<reference evidence="2" key="1">
    <citation type="journal article" date="2021" name="G3 (Bethesda)">
        <title>Chromosome assembled and annotated genome sequence of Aspergillus flavus NRRL 3357.</title>
        <authorList>
            <person name="Skerker J.M."/>
            <person name="Pianalto K.M."/>
            <person name="Mondo S.J."/>
            <person name="Yang K."/>
            <person name="Arkin A.P."/>
            <person name="Keller N.P."/>
            <person name="Grigoriev I.V."/>
            <person name="Louise Glass N.L."/>
        </authorList>
    </citation>
    <scope>NUCLEOTIDE SEQUENCE [LARGE SCALE GENOMIC DNA]</scope>
    <source>
        <strain evidence="2">ATCC 200026 / FGSC A1120 / IAM 13836 / NRRL 3357 / JCM 12722 / SRRC 167</strain>
    </source>
</reference>
<dbReference type="EMBL" id="CP044619">
    <property type="protein sequence ID" value="QRD89193.1"/>
    <property type="molecule type" value="Genomic_DNA"/>
</dbReference>
<dbReference type="Proteomes" id="UP000596276">
    <property type="component" value="Chromosome 1"/>
</dbReference>
<dbReference type="GO" id="GO:0016757">
    <property type="term" value="F:glycosyltransferase activity"/>
    <property type="evidence" value="ECO:0007669"/>
    <property type="project" value="InterPro"/>
</dbReference>
<dbReference type="SUPFAM" id="SSF53448">
    <property type="entry name" value="Nucleotide-diphospho-sugar transferases"/>
    <property type="match status" value="1"/>
</dbReference>
<keyword evidence="1" id="KW-0808">Transferase</keyword>
<dbReference type="VEuPathDB" id="FungiDB:AFLA_011195"/>
<evidence type="ECO:0000313" key="2">
    <source>
        <dbReference type="Proteomes" id="UP000596276"/>
    </source>
</evidence>
<organism evidence="1 2">
    <name type="scientific">Aspergillus flavus (strain ATCC 200026 / FGSC A1120 / IAM 13836 / NRRL 3357 / JCM 12722 / SRRC 167)</name>
    <dbReference type="NCBI Taxonomy" id="332952"/>
    <lineage>
        <taxon>Eukaryota</taxon>
        <taxon>Fungi</taxon>
        <taxon>Dikarya</taxon>
        <taxon>Ascomycota</taxon>
        <taxon>Pezizomycotina</taxon>
        <taxon>Eurotiomycetes</taxon>
        <taxon>Eurotiomycetidae</taxon>
        <taxon>Eurotiales</taxon>
        <taxon>Aspergillaceae</taxon>
        <taxon>Aspergillus</taxon>
        <taxon>Aspergillus subgen. Circumdati</taxon>
    </lineage>
</organism>
<dbReference type="Gene3D" id="3.90.550.10">
    <property type="entry name" value="Spore Coat Polysaccharide Biosynthesis Protein SpsA, Chain A"/>
    <property type="match status" value="1"/>
</dbReference>
<dbReference type="VEuPathDB" id="FungiDB:F9C07_2061735"/>
<dbReference type="InterPro" id="IPR050587">
    <property type="entry name" value="GNT1/Glycosyltrans_8"/>
</dbReference>
<keyword evidence="2" id="KW-1185">Reference proteome</keyword>
<dbReference type="Pfam" id="PF01501">
    <property type="entry name" value="Glyco_transf_8"/>
    <property type="match status" value="1"/>
</dbReference>
<gene>
    <name evidence="1" type="ORF">F9C07_2061735</name>
</gene>
<dbReference type="PANTHER" id="PTHR11183">
    <property type="entry name" value="GLYCOGENIN SUBFAMILY MEMBER"/>
    <property type="match status" value="1"/>
</dbReference>